<evidence type="ECO:0000313" key="1">
    <source>
        <dbReference type="EMBL" id="MBE4908400.1"/>
    </source>
</evidence>
<gene>
    <name evidence="1" type="ORF">IMZ08_10055</name>
</gene>
<organism evidence="1 2">
    <name type="scientific">Litchfieldia luteola</name>
    <dbReference type="NCBI Taxonomy" id="682179"/>
    <lineage>
        <taxon>Bacteria</taxon>
        <taxon>Bacillati</taxon>
        <taxon>Bacillota</taxon>
        <taxon>Bacilli</taxon>
        <taxon>Bacillales</taxon>
        <taxon>Bacillaceae</taxon>
        <taxon>Litchfieldia</taxon>
    </lineage>
</organism>
<keyword evidence="2" id="KW-1185">Reference proteome</keyword>
<accession>A0ABR9QIT4</accession>
<reference evidence="1 2" key="1">
    <citation type="submission" date="2020-10" db="EMBL/GenBank/DDBJ databases">
        <title>Bacillus sp. HD4P25, an endophyte from a halophyte.</title>
        <authorList>
            <person name="Sun J.-Q."/>
        </authorList>
    </citation>
    <scope>NUCLEOTIDE SEQUENCE [LARGE SCALE GENOMIC DNA]</scope>
    <source>
        <strain evidence="1 2">YIM 93174</strain>
    </source>
</reference>
<name>A0ABR9QIT4_9BACI</name>
<protein>
    <submittedName>
        <fullName evidence="1">Uncharacterized protein</fullName>
    </submittedName>
</protein>
<comment type="caution">
    <text evidence="1">The sequence shown here is derived from an EMBL/GenBank/DDBJ whole genome shotgun (WGS) entry which is preliminary data.</text>
</comment>
<evidence type="ECO:0000313" key="2">
    <source>
        <dbReference type="Proteomes" id="UP001516662"/>
    </source>
</evidence>
<dbReference type="RefSeq" id="WP_193536031.1">
    <property type="nucleotide sequence ID" value="NZ_JADCLJ010000019.1"/>
</dbReference>
<dbReference type="Proteomes" id="UP001516662">
    <property type="component" value="Unassembled WGS sequence"/>
</dbReference>
<proteinExistence type="predicted"/>
<sequence length="138" mass="15934">MFHVVSNREGLLLNCSFYGTRKENLVAKEQYLCYGDSFEIGQDCKYIKGVGWFLLIVVNGQEEMFVQLESIEKALSENAVVTIVELQIEISLLKFKLDHVLKKRMEQEFYEIATKYNGIKQLNELTLVKMGNTSINLK</sequence>
<dbReference type="EMBL" id="JADCLJ010000019">
    <property type="protein sequence ID" value="MBE4908400.1"/>
    <property type="molecule type" value="Genomic_DNA"/>
</dbReference>